<name>A0A0A9GSB1_ARUDO</name>
<organism evidence="1">
    <name type="scientific">Arundo donax</name>
    <name type="common">Giant reed</name>
    <name type="synonym">Donax arundinaceus</name>
    <dbReference type="NCBI Taxonomy" id="35708"/>
    <lineage>
        <taxon>Eukaryota</taxon>
        <taxon>Viridiplantae</taxon>
        <taxon>Streptophyta</taxon>
        <taxon>Embryophyta</taxon>
        <taxon>Tracheophyta</taxon>
        <taxon>Spermatophyta</taxon>
        <taxon>Magnoliopsida</taxon>
        <taxon>Liliopsida</taxon>
        <taxon>Poales</taxon>
        <taxon>Poaceae</taxon>
        <taxon>PACMAD clade</taxon>
        <taxon>Arundinoideae</taxon>
        <taxon>Arundineae</taxon>
        <taxon>Arundo</taxon>
    </lineage>
</organism>
<accession>A0A0A9GSB1</accession>
<protein>
    <submittedName>
        <fullName evidence="1">Uncharacterized protein</fullName>
    </submittedName>
</protein>
<proteinExistence type="predicted"/>
<evidence type="ECO:0000313" key="1">
    <source>
        <dbReference type="EMBL" id="JAE26314.1"/>
    </source>
</evidence>
<sequence>MNAVRGAQLYSRYMLLSPFSNRCRFSLQHIEQDDN</sequence>
<dbReference type="EMBL" id="GBRH01171582">
    <property type="protein sequence ID" value="JAE26314.1"/>
    <property type="molecule type" value="Transcribed_RNA"/>
</dbReference>
<reference evidence="1" key="2">
    <citation type="journal article" date="2015" name="Data Brief">
        <title>Shoot transcriptome of the giant reed, Arundo donax.</title>
        <authorList>
            <person name="Barrero R.A."/>
            <person name="Guerrero F.D."/>
            <person name="Moolhuijzen P."/>
            <person name="Goolsby J.A."/>
            <person name="Tidwell J."/>
            <person name="Bellgard S.E."/>
            <person name="Bellgard M.I."/>
        </authorList>
    </citation>
    <scope>NUCLEOTIDE SEQUENCE</scope>
    <source>
        <tissue evidence="1">Shoot tissue taken approximately 20 cm above the soil surface</tissue>
    </source>
</reference>
<reference evidence="1" key="1">
    <citation type="submission" date="2014-09" db="EMBL/GenBank/DDBJ databases">
        <authorList>
            <person name="Magalhaes I.L.F."/>
            <person name="Oliveira U."/>
            <person name="Santos F.R."/>
            <person name="Vidigal T.H.D.A."/>
            <person name="Brescovit A.D."/>
            <person name="Santos A.J."/>
        </authorList>
    </citation>
    <scope>NUCLEOTIDE SEQUENCE</scope>
    <source>
        <tissue evidence="1">Shoot tissue taken approximately 20 cm above the soil surface</tissue>
    </source>
</reference>
<dbReference type="AlphaFoldDB" id="A0A0A9GSB1"/>